<gene>
    <name evidence="1" type="ORF">S01H1_25551</name>
</gene>
<reference evidence="1" key="1">
    <citation type="journal article" date="2014" name="Front. Microbiol.">
        <title>High frequency of phylogenetically diverse reductive dehalogenase-homologous genes in deep subseafloor sedimentary metagenomes.</title>
        <authorList>
            <person name="Kawai M."/>
            <person name="Futagami T."/>
            <person name="Toyoda A."/>
            <person name="Takaki Y."/>
            <person name="Nishi S."/>
            <person name="Hori S."/>
            <person name="Arai W."/>
            <person name="Tsubouchi T."/>
            <person name="Morono Y."/>
            <person name="Uchiyama I."/>
            <person name="Ito T."/>
            <person name="Fujiyama A."/>
            <person name="Inagaki F."/>
            <person name="Takami H."/>
        </authorList>
    </citation>
    <scope>NUCLEOTIDE SEQUENCE</scope>
    <source>
        <strain evidence="1">Expedition CK06-06</strain>
    </source>
</reference>
<proteinExistence type="predicted"/>
<name>X0TTI3_9ZZZZ</name>
<evidence type="ECO:0000313" key="1">
    <source>
        <dbReference type="EMBL" id="GAF90501.1"/>
    </source>
</evidence>
<dbReference type="EMBL" id="BARS01015441">
    <property type="protein sequence ID" value="GAF90501.1"/>
    <property type="molecule type" value="Genomic_DNA"/>
</dbReference>
<feature type="non-terminal residue" evidence="1">
    <location>
        <position position="1"/>
    </location>
</feature>
<comment type="caution">
    <text evidence="1">The sequence shown here is derived from an EMBL/GenBank/DDBJ whole genome shotgun (WGS) entry which is preliminary data.</text>
</comment>
<organism evidence="1">
    <name type="scientific">marine sediment metagenome</name>
    <dbReference type="NCBI Taxonomy" id="412755"/>
    <lineage>
        <taxon>unclassified sequences</taxon>
        <taxon>metagenomes</taxon>
        <taxon>ecological metagenomes</taxon>
    </lineage>
</organism>
<sequence length="38" mass="4050">GQVIRVGTPAELAAERGLLKECGLDVGFFCSICKKLNL</sequence>
<protein>
    <submittedName>
        <fullName evidence="1">Uncharacterized protein</fullName>
    </submittedName>
</protein>
<accession>X0TTI3</accession>
<dbReference type="AlphaFoldDB" id="X0TTI3"/>